<evidence type="ECO:0000313" key="1">
    <source>
        <dbReference type="EMBL" id="PAV74344.1"/>
    </source>
</evidence>
<keyword evidence="2" id="KW-1185">Reference proteome</keyword>
<comment type="caution">
    <text evidence="1">The sequence shown here is derived from an EMBL/GenBank/DDBJ whole genome shotgun (WGS) entry which is preliminary data.</text>
</comment>
<protein>
    <submittedName>
        <fullName evidence="1">Uncharacterized protein</fullName>
    </submittedName>
</protein>
<accession>A0A2A2KK25</accession>
<dbReference type="Proteomes" id="UP000218231">
    <property type="component" value="Unassembled WGS sequence"/>
</dbReference>
<proteinExistence type="predicted"/>
<name>A0A2A2KK25_9BILA</name>
<organism evidence="1 2">
    <name type="scientific">Diploscapter pachys</name>
    <dbReference type="NCBI Taxonomy" id="2018661"/>
    <lineage>
        <taxon>Eukaryota</taxon>
        <taxon>Metazoa</taxon>
        <taxon>Ecdysozoa</taxon>
        <taxon>Nematoda</taxon>
        <taxon>Chromadorea</taxon>
        <taxon>Rhabditida</taxon>
        <taxon>Rhabditina</taxon>
        <taxon>Rhabditomorpha</taxon>
        <taxon>Rhabditoidea</taxon>
        <taxon>Rhabditidae</taxon>
        <taxon>Diploscapter</taxon>
    </lineage>
</organism>
<dbReference type="EMBL" id="LIAE01008350">
    <property type="protein sequence ID" value="PAV74344.1"/>
    <property type="molecule type" value="Genomic_DNA"/>
</dbReference>
<evidence type="ECO:0000313" key="2">
    <source>
        <dbReference type="Proteomes" id="UP000218231"/>
    </source>
</evidence>
<sequence length="77" mass="8824">MENLAKNFIPFILSSEEEQDKSIEVFVSGLEFEDSMQIFGAYLKIYKKAKDIGLVDQYIKMSKVKSITETTPLPMLN</sequence>
<reference evidence="1 2" key="1">
    <citation type="journal article" date="2017" name="Curr. Biol.">
        <title>Genome architecture and evolution of a unichromosomal asexual nematode.</title>
        <authorList>
            <person name="Fradin H."/>
            <person name="Zegar C."/>
            <person name="Gutwein M."/>
            <person name="Lucas J."/>
            <person name="Kovtun M."/>
            <person name="Corcoran D."/>
            <person name="Baugh L.R."/>
            <person name="Kiontke K."/>
            <person name="Gunsalus K."/>
            <person name="Fitch D.H."/>
            <person name="Piano F."/>
        </authorList>
    </citation>
    <scope>NUCLEOTIDE SEQUENCE [LARGE SCALE GENOMIC DNA]</scope>
    <source>
        <strain evidence="1">PF1309</strain>
    </source>
</reference>
<gene>
    <name evidence="1" type="ORF">WR25_27314</name>
</gene>
<dbReference type="AlphaFoldDB" id="A0A2A2KK25"/>